<evidence type="ECO:0000256" key="2">
    <source>
        <dbReference type="SAM" id="MobiDB-lite"/>
    </source>
</evidence>
<accession>A0A7S2PBE9</accession>
<feature type="coiled-coil region" evidence="1">
    <location>
        <begin position="90"/>
        <end position="117"/>
    </location>
</feature>
<feature type="region of interest" description="Disordered" evidence="2">
    <location>
        <begin position="193"/>
        <end position="213"/>
    </location>
</feature>
<sequence>MSQDCAFANCLLHGLNKPMENACVAVFGKQGIGYRTCWQLLYLWSLLRKRAKLDSDVKHLNEMWVEVVKKVRDANSQWRKLAEQCMPQLLKEFLDEIKTLEARIEELIAAGETEEAMKAKDKLLKMTTEYPKNIRDPVFSRWQTTDACARPFLRFFVVNYFFCVAIVNSKSSKSYLVKLAKAMLSLMNARTSPQIDEDGADDVDGEEEDGTDEARANELVEAQSADNDASSLTLQPGQTPIVVAQLLFFRSFCDFFQTDNFAFMMKPDPALGKRSFGHLARFILERISVMHFQICQLENGGYKTVDEFKSYIKSLQGIHKGGVKDVCADYFEKTADLFIKRIRQDFNKHVRQYWLTDDKIHYMLGGDKEHAQQICKWMTHHAEQAGIEFDDDELVRPFPFVNREVTFSSFHDNQRGSITLNLQSSMEYITSGVDPSVVLKNEFVKDEDNWQCIQRMADAEQPVDLFDPSTWGDLDLKEFQYRFACAVCIHPTHQQLSESYVQALALVALTGIGEFRRGNRIESTSGFLRLGYFTEWAAEIVDTKRLQGAMKAELLLTYMDKFQVWGDRAIELLGGPKVFEEMMNHMKSVEKQSDVERAEGLEAFKKGVELDYSVPNADKTAKVDVTARVGGRLTLSLLILKNDTKLSGESEGIVTKAVHAELKARNIKLTENEMNKLTLRNKVHRIRAHEFKELRTTRDLKQETDVSDVEPWSVEMKAFLNEKQDELLAAKGK</sequence>
<organism evidence="3">
    <name type="scientific">Skeletonema marinoi</name>
    <dbReference type="NCBI Taxonomy" id="267567"/>
    <lineage>
        <taxon>Eukaryota</taxon>
        <taxon>Sar</taxon>
        <taxon>Stramenopiles</taxon>
        <taxon>Ochrophyta</taxon>
        <taxon>Bacillariophyta</taxon>
        <taxon>Coscinodiscophyceae</taxon>
        <taxon>Thalassiosirophycidae</taxon>
        <taxon>Thalassiosirales</taxon>
        <taxon>Skeletonemataceae</taxon>
        <taxon>Skeletonema</taxon>
        <taxon>Skeletonema marinoi-dohrnii complex</taxon>
    </lineage>
</organism>
<gene>
    <name evidence="3" type="ORF">SMAR0320_LOCUS6398</name>
</gene>
<feature type="compositionally biased region" description="Acidic residues" evidence="2">
    <location>
        <begin position="195"/>
        <end position="211"/>
    </location>
</feature>
<keyword evidence="1" id="KW-0175">Coiled coil</keyword>
<dbReference type="EMBL" id="HBGZ01008903">
    <property type="protein sequence ID" value="CAD9589380.1"/>
    <property type="molecule type" value="Transcribed_RNA"/>
</dbReference>
<dbReference type="AlphaFoldDB" id="A0A7S2PBE9"/>
<evidence type="ECO:0000256" key="1">
    <source>
        <dbReference type="SAM" id="Coils"/>
    </source>
</evidence>
<name>A0A7S2PBE9_9STRA</name>
<evidence type="ECO:0000313" key="3">
    <source>
        <dbReference type="EMBL" id="CAD9589380.1"/>
    </source>
</evidence>
<reference evidence="3" key="1">
    <citation type="submission" date="2021-01" db="EMBL/GenBank/DDBJ databases">
        <authorList>
            <person name="Corre E."/>
            <person name="Pelletier E."/>
            <person name="Niang G."/>
            <person name="Scheremetjew M."/>
            <person name="Finn R."/>
            <person name="Kale V."/>
            <person name="Holt S."/>
            <person name="Cochrane G."/>
            <person name="Meng A."/>
            <person name="Brown T."/>
            <person name="Cohen L."/>
        </authorList>
    </citation>
    <scope>NUCLEOTIDE SEQUENCE</scope>
    <source>
        <strain evidence="3">SM1012Den-03</strain>
    </source>
</reference>
<proteinExistence type="predicted"/>
<protein>
    <submittedName>
        <fullName evidence="3">Uncharacterized protein</fullName>
    </submittedName>
</protein>